<evidence type="ECO:0000256" key="1">
    <source>
        <dbReference type="ARBA" id="ARBA00022723"/>
    </source>
</evidence>
<proteinExistence type="predicted"/>
<sequence length="116" mass="12926">MAAVEQTGDPHSPLFDTWVCRHRILRFFVPWIVGFSEFLLIFCSAANQSSRPFRAGCKKCGFSGHLTFQCRNYLRSGETGNIDLDIESTSSDSDDDEMLKEAIAKRKAELGLSCAA</sequence>
<protein>
    <submittedName>
        <fullName evidence="7">CCHC-type domain-containing protein</fullName>
    </submittedName>
</protein>
<dbReference type="PANTHER" id="PTHR31437">
    <property type="entry name" value="SREK1IP1 FAMILY MEMBER"/>
    <property type="match status" value="1"/>
</dbReference>
<organism evidence="7">
    <name type="scientific">Taenia asiatica</name>
    <name type="common">Asian tapeworm</name>
    <dbReference type="NCBI Taxonomy" id="60517"/>
    <lineage>
        <taxon>Eukaryota</taxon>
        <taxon>Metazoa</taxon>
        <taxon>Spiralia</taxon>
        <taxon>Lophotrochozoa</taxon>
        <taxon>Platyhelminthes</taxon>
        <taxon>Cestoda</taxon>
        <taxon>Eucestoda</taxon>
        <taxon>Cyclophyllidea</taxon>
        <taxon>Taeniidae</taxon>
        <taxon>Taenia</taxon>
    </lineage>
</organism>
<keyword evidence="4" id="KW-1133">Transmembrane helix</keyword>
<evidence type="ECO:0000313" key="7">
    <source>
        <dbReference type="WBParaSite" id="TASK_0000545801-mRNA-1"/>
    </source>
</evidence>
<name>A0A0R3W5P9_TAEAS</name>
<dbReference type="AlphaFoldDB" id="A0A0R3W5P9"/>
<accession>A0A0R3W5P9</accession>
<keyword evidence="1" id="KW-0479">Metal-binding</keyword>
<reference evidence="5 6" key="2">
    <citation type="submission" date="2018-11" db="EMBL/GenBank/DDBJ databases">
        <authorList>
            <consortium name="Pathogen Informatics"/>
        </authorList>
    </citation>
    <scope>NUCLEOTIDE SEQUENCE [LARGE SCALE GENOMIC DNA]</scope>
</reference>
<reference evidence="7" key="1">
    <citation type="submission" date="2017-02" db="UniProtKB">
        <authorList>
            <consortium name="WormBaseParasite"/>
        </authorList>
    </citation>
    <scope>IDENTIFICATION</scope>
</reference>
<evidence type="ECO:0000256" key="3">
    <source>
        <dbReference type="ARBA" id="ARBA00022833"/>
    </source>
</evidence>
<evidence type="ECO:0000313" key="5">
    <source>
        <dbReference type="EMBL" id="VDK35136.1"/>
    </source>
</evidence>
<keyword evidence="3" id="KW-0862">Zinc</keyword>
<keyword evidence="4" id="KW-0812">Transmembrane</keyword>
<dbReference type="EMBL" id="UYRS01018416">
    <property type="protein sequence ID" value="VDK35136.1"/>
    <property type="molecule type" value="Genomic_DNA"/>
</dbReference>
<keyword evidence="6" id="KW-1185">Reference proteome</keyword>
<keyword evidence="4" id="KW-0472">Membrane</keyword>
<keyword evidence="2" id="KW-0863">Zinc-finger</keyword>
<evidence type="ECO:0000313" key="6">
    <source>
        <dbReference type="Proteomes" id="UP000282613"/>
    </source>
</evidence>
<gene>
    <name evidence="5" type="ORF">TASK_LOCUS5459</name>
</gene>
<evidence type="ECO:0000256" key="4">
    <source>
        <dbReference type="SAM" id="Phobius"/>
    </source>
</evidence>
<evidence type="ECO:0000256" key="2">
    <source>
        <dbReference type="ARBA" id="ARBA00022771"/>
    </source>
</evidence>
<dbReference type="WBParaSite" id="TASK_0000545801-mRNA-1">
    <property type="protein sequence ID" value="TASK_0000545801-mRNA-1"/>
    <property type="gene ID" value="TASK_0000545801"/>
</dbReference>
<feature type="transmembrane region" description="Helical" evidence="4">
    <location>
        <begin position="24"/>
        <end position="46"/>
    </location>
</feature>
<dbReference type="Proteomes" id="UP000282613">
    <property type="component" value="Unassembled WGS sequence"/>
</dbReference>
<dbReference type="PANTHER" id="PTHR31437:SF1">
    <property type="entry name" value="PROTEIN SREK1IP1"/>
    <property type="match status" value="1"/>
</dbReference>
<dbReference type="OrthoDB" id="5984709at2759"/>
<dbReference type="Pfam" id="PF13917">
    <property type="entry name" value="zf-CCHC_3"/>
    <property type="match status" value="1"/>
</dbReference>
<dbReference type="GO" id="GO:0008270">
    <property type="term" value="F:zinc ion binding"/>
    <property type="evidence" value="ECO:0007669"/>
    <property type="project" value="UniProtKB-KW"/>
</dbReference>